<dbReference type="AlphaFoldDB" id="A0A0N4YA08"/>
<evidence type="ECO:0000313" key="3">
    <source>
        <dbReference type="WBParaSite" id="NBR_0001319001-mRNA-1"/>
    </source>
</evidence>
<evidence type="ECO:0000313" key="2">
    <source>
        <dbReference type="Proteomes" id="UP000271162"/>
    </source>
</evidence>
<reference evidence="1 2" key="2">
    <citation type="submission" date="2018-11" db="EMBL/GenBank/DDBJ databases">
        <authorList>
            <consortium name="Pathogen Informatics"/>
        </authorList>
    </citation>
    <scope>NUCLEOTIDE SEQUENCE [LARGE SCALE GENOMIC DNA]</scope>
</reference>
<dbReference type="Proteomes" id="UP000271162">
    <property type="component" value="Unassembled WGS sequence"/>
</dbReference>
<protein>
    <submittedName>
        <fullName evidence="3">Retrotrans_gag domain-containing protein</fullName>
    </submittedName>
</protein>
<reference evidence="3" key="1">
    <citation type="submission" date="2017-02" db="UniProtKB">
        <authorList>
            <consortium name="WormBaseParasite"/>
        </authorList>
    </citation>
    <scope>IDENTIFICATION</scope>
</reference>
<accession>A0A0N4YA08</accession>
<dbReference type="WBParaSite" id="NBR_0001319001-mRNA-1">
    <property type="protein sequence ID" value="NBR_0001319001-mRNA-1"/>
    <property type="gene ID" value="NBR_0001319001"/>
</dbReference>
<dbReference type="EMBL" id="UYSL01020968">
    <property type="protein sequence ID" value="VDL76784.1"/>
    <property type="molecule type" value="Genomic_DNA"/>
</dbReference>
<name>A0A0N4YA08_NIPBR</name>
<dbReference type="OMA" id="ECLLWIC"/>
<evidence type="ECO:0000313" key="1">
    <source>
        <dbReference type="EMBL" id="VDL76784.1"/>
    </source>
</evidence>
<sequence length="133" mass="15192">MLKDLFGPSRSLFSTRYACMKLLKDPKDDFATYAGRVNRECAKFKQSECNENQLKCLMFVCGLQSSDDAFIRLKLLNRIEADPKVRTLTEEVKQLVNVLPKVAMLVHCEQISLSHSQRDLHGIVELRMAITTV</sequence>
<organism evidence="3">
    <name type="scientific">Nippostrongylus brasiliensis</name>
    <name type="common">Rat hookworm</name>
    <dbReference type="NCBI Taxonomy" id="27835"/>
    <lineage>
        <taxon>Eukaryota</taxon>
        <taxon>Metazoa</taxon>
        <taxon>Ecdysozoa</taxon>
        <taxon>Nematoda</taxon>
        <taxon>Chromadorea</taxon>
        <taxon>Rhabditida</taxon>
        <taxon>Rhabditina</taxon>
        <taxon>Rhabditomorpha</taxon>
        <taxon>Strongyloidea</taxon>
        <taxon>Heligmosomidae</taxon>
        <taxon>Nippostrongylus</taxon>
    </lineage>
</organism>
<gene>
    <name evidence="1" type="ORF">NBR_LOCUS13195</name>
</gene>
<dbReference type="STRING" id="27835.A0A0N4YA08"/>
<proteinExistence type="predicted"/>
<keyword evidence="2" id="KW-1185">Reference proteome</keyword>